<dbReference type="GO" id="GO:0000976">
    <property type="term" value="F:transcription cis-regulatory region binding"/>
    <property type="evidence" value="ECO:0007669"/>
    <property type="project" value="TreeGrafter"/>
</dbReference>
<dbReference type="GO" id="GO:0003700">
    <property type="term" value="F:DNA-binding transcription factor activity"/>
    <property type="evidence" value="ECO:0007669"/>
    <property type="project" value="TreeGrafter"/>
</dbReference>
<evidence type="ECO:0000256" key="2">
    <source>
        <dbReference type="ARBA" id="ARBA00023125"/>
    </source>
</evidence>
<reference evidence="5 6" key="1">
    <citation type="submission" date="2014-02" db="EMBL/GenBank/DDBJ databases">
        <title>Genome sequence of Paenibacillus darwinianus reveals adaptive mechanisms for survival in Antarctic soils.</title>
        <authorList>
            <person name="Dsouza M."/>
            <person name="Taylor M.W."/>
            <person name="Turner S.J."/>
            <person name="Aislabie J."/>
        </authorList>
    </citation>
    <scope>NUCLEOTIDE SEQUENCE [LARGE SCALE GENOMIC DNA]</scope>
    <source>
        <strain evidence="5 6">CE1</strain>
    </source>
</reference>
<dbReference type="InterPro" id="IPR000843">
    <property type="entry name" value="HTH_LacI"/>
</dbReference>
<dbReference type="Gene3D" id="3.40.50.2300">
    <property type="match status" value="2"/>
</dbReference>
<evidence type="ECO:0000256" key="1">
    <source>
        <dbReference type="ARBA" id="ARBA00023015"/>
    </source>
</evidence>
<evidence type="ECO:0000256" key="3">
    <source>
        <dbReference type="ARBA" id="ARBA00023163"/>
    </source>
</evidence>
<dbReference type="EMBL" id="JFHU01000059">
    <property type="protein sequence ID" value="EXX90550.1"/>
    <property type="molecule type" value="Genomic_DNA"/>
</dbReference>
<dbReference type="PANTHER" id="PTHR30146:SF109">
    <property type="entry name" value="HTH-TYPE TRANSCRIPTIONAL REGULATOR GALS"/>
    <property type="match status" value="1"/>
</dbReference>
<dbReference type="Proteomes" id="UP000053750">
    <property type="component" value="Unassembled WGS sequence"/>
</dbReference>
<name>A0A9W5S3E7_9BACL</name>
<sequence>MATRKEVADMAGVSEATVSRVMNGVGPIRESTRQKVLEAAQTLNYHMNAIASSFARGRSGNLGVVIPHVPKVRLFSTYYFSEMMSGIGEAARAHGCGLLLLYRDPAVPYDYVSLFRTQRIDGCLVLGANSLPSETTGIAAMAEAGLPFCLIDQSFDDPGVSAVVAAHETGSYHAVSHLIESGFGRIGFLNGAPQYSTSADRLAGYRRALEESGIGFDPGLLYEGNYSMRSGQAAAAAVFADREKLDAVFVANDRMAIGLLQGLRERGCETPEDMRIVGYDDSDASRISDPPLTTVKVPFYEMGLTAADMLLERIPGWSAGASVFRRTMPTELVVRKSSAK</sequence>
<evidence type="ECO:0000259" key="4">
    <source>
        <dbReference type="PROSITE" id="PS50932"/>
    </source>
</evidence>
<organism evidence="5 6">
    <name type="scientific">Paenibacillus darwinianus</name>
    <dbReference type="NCBI Taxonomy" id="1380763"/>
    <lineage>
        <taxon>Bacteria</taxon>
        <taxon>Bacillati</taxon>
        <taxon>Bacillota</taxon>
        <taxon>Bacilli</taxon>
        <taxon>Bacillales</taxon>
        <taxon>Paenibacillaceae</taxon>
        <taxon>Paenibacillus</taxon>
    </lineage>
</organism>
<comment type="caution">
    <text evidence="5">The sequence shown here is derived from an EMBL/GenBank/DDBJ whole genome shotgun (WGS) entry which is preliminary data.</text>
</comment>
<dbReference type="InterPro" id="IPR046335">
    <property type="entry name" value="LacI/GalR-like_sensor"/>
</dbReference>
<feature type="domain" description="HTH lacI-type" evidence="4">
    <location>
        <begin position="2"/>
        <end position="56"/>
    </location>
</feature>
<evidence type="ECO:0000313" key="5">
    <source>
        <dbReference type="EMBL" id="EXX90550.1"/>
    </source>
</evidence>
<keyword evidence="1" id="KW-0805">Transcription regulation</keyword>
<dbReference type="PANTHER" id="PTHR30146">
    <property type="entry name" value="LACI-RELATED TRANSCRIPTIONAL REPRESSOR"/>
    <property type="match status" value="1"/>
</dbReference>
<evidence type="ECO:0000313" key="6">
    <source>
        <dbReference type="Proteomes" id="UP000053750"/>
    </source>
</evidence>
<dbReference type="SUPFAM" id="SSF47413">
    <property type="entry name" value="lambda repressor-like DNA-binding domains"/>
    <property type="match status" value="1"/>
</dbReference>
<keyword evidence="6" id="KW-1185">Reference proteome</keyword>
<dbReference type="SMART" id="SM00354">
    <property type="entry name" value="HTH_LACI"/>
    <property type="match status" value="1"/>
</dbReference>
<proteinExistence type="predicted"/>
<dbReference type="Pfam" id="PF00356">
    <property type="entry name" value="LacI"/>
    <property type="match status" value="1"/>
</dbReference>
<dbReference type="CDD" id="cd06267">
    <property type="entry name" value="PBP1_LacI_sugar_binding-like"/>
    <property type="match status" value="1"/>
</dbReference>
<dbReference type="InterPro" id="IPR028082">
    <property type="entry name" value="Peripla_BP_I"/>
</dbReference>
<keyword evidence="2" id="KW-0238">DNA-binding</keyword>
<dbReference type="OrthoDB" id="2831239at2"/>
<accession>A0A9W5S3E7</accession>
<dbReference type="Pfam" id="PF13377">
    <property type="entry name" value="Peripla_BP_3"/>
    <property type="match status" value="1"/>
</dbReference>
<protein>
    <submittedName>
        <fullName evidence="5">LacI family transcriptional regulator</fullName>
    </submittedName>
</protein>
<dbReference type="InterPro" id="IPR010982">
    <property type="entry name" value="Lambda_DNA-bd_dom_sf"/>
</dbReference>
<dbReference type="SUPFAM" id="SSF53822">
    <property type="entry name" value="Periplasmic binding protein-like I"/>
    <property type="match status" value="1"/>
</dbReference>
<dbReference type="PROSITE" id="PS50932">
    <property type="entry name" value="HTH_LACI_2"/>
    <property type="match status" value="1"/>
</dbReference>
<dbReference type="CDD" id="cd01392">
    <property type="entry name" value="HTH_LacI"/>
    <property type="match status" value="1"/>
</dbReference>
<dbReference type="RefSeq" id="WP_036583328.1">
    <property type="nucleotide sequence ID" value="NZ_KK082204.1"/>
</dbReference>
<keyword evidence="3" id="KW-0804">Transcription</keyword>
<dbReference type="AlphaFoldDB" id="A0A9W5S3E7"/>
<gene>
    <name evidence="5" type="ORF">BG53_13260</name>
</gene>
<dbReference type="Gene3D" id="1.10.260.40">
    <property type="entry name" value="lambda repressor-like DNA-binding domains"/>
    <property type="match status" value="1"/>
</dbReference>